<evidence type="ECO:0000313" key="3">
    <source>
        <dbReference type="Proteomes" id="UP000031668"/>
    </source>
</evidence>
<name>A0A0C2NGP9_THEKT</name>
<dbReference type="Proteomes" id="UP000031668">
    <property type="component" value="Unassembled WGS sequence"/>
</dbReference>
<dbReference type="AlphaFoldDB" id="A0A0C2NGP9"/>
<protein>
    <submittedName>
        <fullName evidence="2">Uncharacterized protein</fullName>
    </submittedName>
</protein>
<proteinExistence type="predicted"/>
<dbReference type="EMBL" id="JWZT01000947">
    <property type="protein sequence ID" value="KII73152.1"/>
    <property type="molecule type" value="Genomic_DNA"/>
</dbReference>
<sequence length="153" mass="17877">MLKVAVVVLFVANIGSGVGMKCIENDYRDPKQKDLDLYLKTRDLLIDGSLQIPDPITGEYRGVNDYELKLLKRENKVRVKSQSSLHTVLMFEISPVHYWDLFTLMCWSKCPQATLYMEVIKIEEPEPQIEVIYLRKTQKLVSRFKNNRFTNYA</sequence>
<feature type="chain" id="PRO_5002165040" evidence="1">
    <location>
        <begin position="20"/>
        <end position="153"/>
    </location>
</feature>
<evidence type="ECO:0000256" key="1">
    <source>
        <dbReference type="SAM" id="SignalP"/>
    </source>
</evidence>
<reference evidence="2 3" key="1">
    <citation type="journal article" date="2014" name="Genome Biol. Evol.">
        <title>The genome of the myxosporean Thelohanellus kitauei shows adaptations to nutrient acquisition within its fish host.</title>
        <authorList>
            <person name="Yang Y."/>
            <person name="Xiong J."/>
            <person name="Zhou Z."/>
            <person name="Huo F."/>
            <person name="Miao W."/>
            <person name="Ran C."/>
            <person name="Liu Y."/>
            <person name="Zhang J."/>
            <person name="Feng J."/>
            <person name="Wang M."/>
            <person name="Wang M."/>
            <person name="Wang L."/>
            <person name="Yao B."/>
        </authorList>
    </citation>
    <scope>NUCLEOTIDE SEQUENCE [LARGE SCALE GENOMIC DNA]</scope>
    <source>
        <strain evidence="2">Wuqing</strain>
    </source>
</reference>
<accession>A0A0C2NGP9</accession>
<keyword evidence="3" id="KW-1185">Reference proteome</keyword>
<keyword evidence="1" id="KW-0732">Signal</keyword>
<gene>
    <name evidence="2" type="ORF">RF11_16487</name>
</gene>
<feature type="signal peptide" evidence="1">
    <location>
        <begin position="1"/>
        <end position="19"/>
    </location>
</feature>
<organism evidence="2 3">
    <name type="scientific">Thelohanellus kitauei</name>
    <name type="common">Myxosporean</name>
    <dbReference type="NCBI Taxonomy" id="669202"/>
    <lineage>
        <taxon>Eukaryota</taxon>
        <taxon>Metazoa</taxon>
        <taxon>Cnidaria</taxon>
        <taxon>Myxozoa</taxon>
        <taxon>Myxosporea</taxon>
        <taxon>Bivalvulida</taxon>
        <taxon>Platysporina</taxon>
        <taxon>Myxobolidae</taxon>
        <taxon>Thelohanellus</taxon>
    </lineage>
</organism>
<evidence type="ECO:0000313" key="2">
    <source>
        <dbReference type="EMBL" id="KII73152.1"/>
    </source>
</evidence>
<comment type="caution">
    <text evidence="2">The sequence shown here is derived from an EMBL/GenBank/DDBJ whole genome shotgun (WGS) entry which is preliminary data.</text>
</comment>